<dbReference type="InterPro" id="IPR012349">
    <property type="entry name" value="Split_barrel_FMN-bd"/>
</dbReference>
<dbReference type="Proteomes" id="UP000307380">
    <property type="component" value="Unassembled WGS sequence"/>
</dbReference>
<dbReference type="Gene3D" id="2.30.110.10">
    <property type="entry name" value="Electron Transport, Fmn-binding Protein, Chain A"/>
    <property type="match status" value="1"/>
</dbReference>
<dbReference type="Pfam" id="PF04075">
    <property type="entry name" value="F420H2_quin_red"/>
    <property type="match status" value="1"/>
</dbReference>
<evidence type="ECO:0000313" key="1">
    <source>
        <dbReference type="EMBL" id="THG31378.1"/>
    </source>
</evidence>
<gene>
    <name evidence="1" type="ORF">E6C70_13390</name>
</gene>
<proteinExistence type="predicted"/>
<sequence length="142" mass="15087">MRGLVRIGLVPHVVVLTVRGRTSGEPRSLPVTPIEQGGSIWLVSPYGTVAWVRNVRAAGDITLSRGRTIRRFTTREARPDEVGPVLKRYVAVVPIVLPYFAAGVADPAEAFAAEADRHPVFELTAVDGSGSLGGPGPAPRNV</sequence>
<dbReference type="EMBL" id="SSSN01000011">
    <property type="protein sequence ID" value="THG31378.1"/>
    <property type="molecule type" value="Genomic_DNA"/>
</dbReference>
<comment type="caution">
    <text evidence="1">The sequence shown here is derived from an EMBL/GenBank/DDBJ whole genome shotgun (WGS) entry which is preliminary data.</text>
</comment>
<keyword evidence="2" id="KW-1185">Reference proteome</keyword>
<reference evidence="1 2" key="1">
    <citation type="submission" date="2019-04" db="EMBL/GenBank/DDBJ databases">
        <authorList>
            <person name="Jiang L."/>
        </authorList>
    </citation>
    <scope>NUCLEOTIDE SEQUENCE [LARGE SCALE GENOMIC DNA]</scope>
    <source>
        <strain evidence="1 2">YIM 131861</strain>
    </source>
</reference>
<dbReference type="OrthoDB" id="5186446at2"/>
<evidence type="ECO:0000313" key="2">
    <source>
        <dbReference type="Proteomes" id="UP000307380"/>
    </source>
</evidence>
<protein>
    <submittedName>
        <fullName evidence="1">Nitroreductase family deazaflavin-dependent oxidoreductase</fullName>
    </submittedName>
</protein>
<dbReference type="AlphaFoldDB" id="A0A4S4FMC4"/>
<accession>A0A4S4FMC4</accession>
<name>A0A4S4FMC4_9MICO</name>
<dbReference type="GO" id="GO:0016491">
    <property type="term" value="F:oxidoreductase activity"/>
    <property type="evidence" value="ECO:0007669"/>
    <property type="project" value="InterPro"/>
</dbReference>
<dbReference type="InterPro" id="IPR004378">
    <property type="entry name" value="F420H2_quin_Rdtase"/>
</dbReference>
<organism evidence="1 2">
    <name type="scientific">Orlajensenia flava</name>
    <dbReference type="NCBI Taxonomy" id="2565934"/>
    <lineage>
        <taxon>Bacteria</taxon>
        <taxon>Bacillati</taxon>
        <taxon>Actinomycetota</taxon>
        <taxon>Actinomycetes</taxon>
        <taxon>Micrococcales</taxon>
        <taxon>Microbacteriaceae</taxon>
        <taxon>Orlajensenia</taxon>
    </lineage>
</organism>
<dbReference type="NCBIfam" id="TIGR00026">
    <property type="entry name" value="hi_GC_TIGR00026"/>
    <property type="match status" value="1"/>
</dbReference>